<dbReference type="InterPro" id="IPR036291">
    <property type="entry name" value="NAD(P)-bd_dom_sf"/>
</dbReference>
<organism evidence="2 3">
    <name type="scientific">Streptomyces tubbatahanensis</name>
    <dbReference type="NCBI Taxonomy" id="2923272"/>
    <lineage>
        <taxon>Bacteria</taxon>
        <taxon>Bacillati</taxon>
        <taxon>Actinomycetota</taxon>
        <taxon>Actinomycetes</taxon>
        <taxon>Kitasatosporales</taxon>
        <taxon>Streptomycetaceae</taxon>
        <taxon>Streptomyces</taxon>
    </lineage>
</organism>
<gene>
    <name evidence="2" type="ORF">MMF93_33105</name>
</gene>
<evidence type="ECO:0000313" key="2">
    <source>
        <dbReference type="EMBL" id="UNT00787.1"/>
    </source>
</evidence>
<dbReference type="Pfam" id="PF13561">
    <property type="entry name" value="adh_short_C2"/>
    <property type="match status" value="1"/>
</dbReference>
<comment type="similarity">
    <text evidence="1">Belongs to the short-chain dehydrogenases/reductases (SDR) family.</text>
</comment>
<dbReference type="CDD" id="cd05233">
    <property type="entry name" value="SDR_c"/>
    <property type="match status" value="1"/>
</dbReference>
<dbReference type="InterPro" id="IPR002347">
    <property type="entry name" value="SDR_fam"/>
</dbReference>
<name>A0ABY3Y1T4_9ACTN</name>
<proteinExistence type="inferred from homology"/>
<dbReference type="PRINTS" id="PR00080">
    <property type="entry name" value="SDRFAMILY"/>
</dbReference>
<dbReference type="SUPFAM" id="SSF51735">
    <property type="entry name" value="NAD(P)-binding Rossmann-fold domains"/>
    <property type="match status" value="1"/>
</dbReference>
<evidence type="ECO:0000313" key="3">
    <source>
        <dbReference type="Proteomes" id="UP001202244"/>
    </source>
</evidence>
<dbReference type="RefSeq" id="WP_242757090.1">
    <property type="nucleotide sequence ID" value="NZ_CP093846.1"/>
</dbReference>
<accession>A0ABY3Y1T4</accession>
<dbReference type="PANTHER" id="PTHR42760">
    <property type="entry name" value="SHORT-CHAIN DEHYDROGENASES/REDUCTASES FAMILY MEMBER"/>
    <property type="match status" value="1"/>
</dbReference>
<keyword evidence="3" id="KW-1185">Reference proteome</keyword>
<dbReference type="EMBL" id="CP093846">
    <property type="protein sequence ID" value="UNT00787.1"/>
    <property type="molecule type" value="Genomic_DNA"/>
</dbReference>
<dbReference type="Proteomes" id="UP001202244">
    <property type="component" value="Chromosome"/>
</dbReference>
<sequence>MSMKLDGKIAVVTGAAGGIGAAAAERLSCLGAVVVRADVQYAEDAERADRAYLDVTDPSSWDRLREHVRAEFGPVDLLVNNAGVSARADLLGTSDEDFTRVLQVNAFGPWRGIKTFADDLARSRGVIVNVGSIYGVTTPPAGDGTVPSTVAYQMSKAAVHQLTKVAAVELAPRGIRVNALLPGVFRTALLDDLPPQALRARVECAPLARPGETDELAHALTFLACPESSFVTGVLLPVDGGYLAAS</sequence>
<protein>
    <submittedName>
        <fullName evidence="2">SDR family oxidoreductase</fullName>
    </submittedName>
</protein>
<dbReference type="Gene3D" id="3.40.50.720">
    <property type="entry name" value="NAD(P)-binding Rossmann-like Domain"/>
    <property type="match status" value="1"/>
</dbReference>
<reference evidence="2 3" key="1">
    <citation type="journal article" date="2023" name="Microbiol. Spectr.">
        <title>Synergy between Genome Mining, Metabolomics, and Bioinformatics Uncovers Antibacterial Chlorinated Carbazole Alkaloids and Their Biosynthetic Gene Cluster from Streptomyces tubbatahanensis sp. nov., a Novel Actinomycete Isolated from Sulu Sea, Philippines.</title>
        <authorList>
            <person name="Tenebro C.P."/>
            <person name="Trono D.J.V.L."/>
            <person name="Balida L.A.P."/>
            <person name="Bayog L.K.A."/>
            <person name="Bruna J.R."/>
            <person name="Sabido E.M."/>
            <person name="Caspe D.P.C."/>
            <person name="de Los Santos E.L.C."/>
            <person name="Saludes J.P."/>
            <person name="Dalisay D.S."/>
        </authorList>
    </citation>
    <scope>NUCLEOTIDE SEQUENCE [LARGE SCALE GENOMIC DNA]</scope>
    <source>
        <strain evidence="2 3">DSD3025</strain>
    </source>
</reference>
<evidence type="ECO:0000256" key="1">
    <source>
        <dbReference type="ARBA" id="ARBA00006484"/>
    </source>
</evidence>
<dbReference type="PRINTS" id="PR00081">
    <property type="entry name" value="GDHRDH"/>
</dbReference>